<dbReference type="VEuPathDB" id="VectorBase:PHUM399800"/>
<dbReference type="eggNOG" id="KOG0529">
    <property type="taxonomic scope" value="Eukaryota"/>
</dbReference>
<evidence type="ECO:0000313" key="6">
    <source>
        <dbReference type="EnsemblMetazoa" id="PHUM399800-PA"/>
    </source>
</evidence>
<evidence type="ECO:0000313" key="7">
    <source>
        <dbReference type="Proteomes" id="UP000009046"/>
    </source>
</evidence>
<keyword evidence="4" id="KW-0677">Repeat</keyword>
<organism>
    <name type="scientific">Pediculus humanus subsp. corporis</name>
    <name type="common">Body louse</name>
    <dbReference type="NCBI Taxonomy" id="121224"/>
    <lineage>
        <taxon>Eukaryota</taxon>
        <taxon>Metazoa</taxon>
        <taxon>Ecdysozoa</taxon>
        <taxon>Arthropoda</taxon>
        <taxon>Hexapoda</taxon>
        <taxon>Insecta</taxon>
        <taxon>Pterygota</taxon>
        <taxon>Neoptera</taxon>
        <taxon>Paraneoptera</taxon>
        <taxon>Psocodea</taxon>
        <taxon>Troctomorpha</taxon>
        <taxon>Phthiraptera</taxon>
        <taxon>Anoplura</taxon>
        <taxon>Pediculidae</taxon>
        <taxon>Pediculus</taxon>
    </lineage>
</organism>
<dbReference type="KEGG" id="phu:Phum_PHUM399800"/>
<dbReference type="EnsemblMetazoa" id="PHUM399800-RA">
    <property type="protein sequence ID" value="PHUM399800-PA"/>
    <property type="gene ID" value="PHUM399800"/>
</dbReference>
<dbReference type="GeneID" id="8237929"/>
<dbReference type="PANTHER" id="PTHR11129:SF3">
    <property type="entry name" value="PROTEIN PRENYLTRANSFERASE ALPHA SUBUNIT REPEAT-CONTAINING PROTEIN 1"/>
    <property type="match status" value="1"/>
</dbReference>
<dbReference type="Pfam" id="PF01239">
    <property type="entry name" value="PPTA"/>
    <property type="match status" value="2"/>
</dbReference>
<evidence type="ECO:0000256" key="1">
    <source>
        <dbReference type="ARBA" id="ARBA00006734"/>
    </source>
</evidence>
<reference evidence="5" key="1">
    <citation type="submission" date="2007-04" db="EMBL/GenBank/DDBJ databases">
        <title>Annotation of Pediculus humanus corporis strain USDA.</title>
        <authorList>
            <person name="Kirkness E."/>
            <person name="Hannick L."/>
            <person name="Hass B."/>
            <person name="Bruggner R."/>
            <person name="Lawson D."/>
            <person name="Bidwell S."/>
            <person name="Joardar V."/>
            <person name="Caler E."/>
            <person name="Walenz B."/>
            <person name="Inman J."/>
            <person name="Schobel S."/>
            <person name="Galinsky K."/>
            <person name="Amedeo P."/>
            <person name="Strausberg R."/>
        </authorList>
    </citation>
    <scope>NUCLEOTIDE SEQUENCE</scope>
    <source>
        <strain evidence="5">USDA</strain>
    </source>
</reference>
<dbReference type="Gene3D" id="1.25.40.120">
    <property type="entry name" value="Protein prenylyltransferase"/>
    <property type="match status" value="1"/>
</dbReference>
<comment type="similarity">
    <text evidence="1">Belongs to the protein prenyltransferase subunit alpha family.</text>
</comment>
<dbReference type="AlphaFoldDB" id="E0VRK8"/>
<evidence type="ECO:0000256" key="4">
    <source>
        <dbReference type="ARBA" id="ARBA00022737"/>
    </source>
</evidence>
<gene>
    <name evidence="6" type="primary">8237929</name>
    <name evidence="5" type="ORF">Phum_PHUM399800</name>
</gene>
<dbReference type="EMBL" id="AAZO01004693">
    <property type="status" value="NOT_ANNOTATED_CDS"/>
    <property type="molecule type" value="Genomic_DNA"/>
</dbReference>
<keyword evidence="7" id="KW-1185">Reference proteome</keyword>
<dbReference type="GO" id="GO:0005737">
    <property type="term" value="C:cytoplasm"/>
    <property type="evidence" value="ECO:0007669"/>
    <property type="project" value="TreeGrafter"/>
</dbReference>
<dbReference type="GO" id="GO:0008318">
    <property type="term" value="F:protein prenyltransferase activity"/>
    <property type="evidence" value="ECO:0007669"/>
    <property type="project" value="InterPro"/>
</dbReference>
<dbReference type="HOGENOM" id="CLU_048186_1_0_1"/>
<reference evidence="6" key="3">
    <citation type="submission" date="2021-02" db="UniProtKB">
        <authorList>
            <consortium name="EnsemblMetazoa"/>
        </authorList>
    </citation>
    <scope>IDENTIFICATION</scope>
    <source>
        <strain evidence="6">USDA</strain>
    </source>
</reference>
<proteinExistence type="inferred from homology"/>
<keyword evidence="3 5" id="KW-0808">Transferase</keyword>
<reference evidence="5" key="2">
    <citation type="submission" date="2007-04" db="EMBL/GenBank/DDBJ databases">
        <title>The genome of the human body louse.</title>
        <authorList>
            <consortium name="The Human Body Louse Genome Consortium"/>
            <person name="Kirkness E."/>
            <person name="Walenz B."/>
            <person name="Hass B."/>
            <person name="Bruggner R."/>
            <person name="Strausberg R."/>
        </authorList>
    </citation>
    <scope>NUCLEOTIDE SEQUENCE</scope>
    <source>
        <strain evidence="5">USDA</strain>
    </source>
</reference>
<dbReference type="OrthoDB" id="5358702at2759"/>
<dbReference type="InterPro" id="IPR002088">
    <property type="entry name" value="Prenyl_trans_a"/>
</dbReference>
<dbReference type="PANTHER" id="PTHR11129">
    <property type="entry name" value="PROTEIN FARNESYLTRANSFERASE ALPHA SUBUNIT/RAB GERANYLGERANYL TRANSFERASE ALPHA SUBUNIT"/>
    <property type="match status" value="1"/>
</dbReference>
<dbReference type="RefSeq" id="XP_002428752.1">
    <property type="nucleotide sequence ID" value="XM_002428707.1"/>
</dbReference>
<dbReference type="CTD" id="8237929"/>
<name>E0VRK8_PEDHC</name>
<dbReference type="InParanoid" id="E0VRK8"/>
<sequence>MSNSSYDAVAEKVLFDLELAITKDPSINEFYIIPTLEEQNRNSSPILKGENTLGLESWIVCHIYPYAHRQILQKNNYRTQNLCKVIPCLTGVTLLNPEMSTAWNKRRELIIAKKLHVDNELRLTRMALTRKPKCNEALSHRRWVIMEILKDVQNKTTLLNEELALCEIIANRHHSNYYAWNHRIWSMQYLLPDFSFQNFNTKAQKPSFFEVLYNKSFEIVNHPVSECELLNLNNYEITNMYFIELDNNFKWVSSHVSDYSGLHFRTFLLTEILSYTYNFLTCFNRNNYQSDVHNLNCNFVPSIISCGKSNLTEFLTMYNFDQNQKKTIDNYILKLEKKLTLVDIALFLIVAELKSNISLSLVFPNHEAVWNYRKFLIYSYMHVINCLDSCSDCDQINSLHQDQNGIPCKKDFKFDYENEMFTFKKHSNLFNAFFSGIINSEKKFLSEVCSTNEYTKTLVRKYSHWLENSFRNN</sequence>
<dbReference type="EMBL" id="DS235478">
    <property type="protein sequence ID" value="EEB16014.1"/>
    <property type="molecule type" value="Genomic_DNA"/>
</dbReference>
<keyword evidence="2" id="KW-0637">Prenyltransferase</keyword>
<dbReference type="Proteomes" id="UP000009046">
    <property type="component" value="Unassembled WGS sequence"/>
</dbReference>
<evidence type="ECO:0000313" key="5">
    <source>
        <dbReference type="EMBL" id="EEB16014.1"/>
    </source>
</evidence>
<protein>
    <submittedName>
        <fullName evidence="5">Protein farnesyltransferase alpha subunit, putative</fullName>
    </submittedName>
</protein>
<dbReference type="SUPFAM" id="SSF48439">
    <property type="entry name" value="Protein prenylyltransferase"/>
    <property type="match status" value="1"/>
</dbReference>
<evidence type="ECO:0000256" key="3">
    <source>
        <dbReference type="ARBA" id="ARBA00022679"/>
    </source>
</evidence>
<accession>E0VRK8</accession>
<evidence type="ECO:0000256" key="2">
    <source>
        <dbReference type="ARBA" id="ARBA00022602"/>
    </source>
</evidence>